<accession>U6KBL8</accession>
<dbReference type="Proteomes" id="UP000030744">
    <property type="component" value="Unassembled WGS sequence"/>
</dbReference>
<name>U6KBL8_9EIME</name>
<feature type="region of interest" description="Disordered" evidence="1">
    <location>
        <begin position="81"/>
        <end position="154"/>
    </location>
</feature>
<dbReference type="EMBL" id="HG688385">
    <property type="protein sequence ID" value="CDJ35400.1"/>
    <property type="molecule type" value="Genomic_DNA"/>
</dbReference>
<sequence length="154" mass="16714">MADRAMFGLVWMWENLFMGTKTSDEPLETTTTEALSFPVKSFVPVRPPAVSELLATSAATVIAATSSPSRSNTNLGLHVYPQQHEKDGRHFKQGAVYASTQDREAHSKAPQLDELTEEAPAATRNGAAVTPRKVRPSQSPSGNLNRLSVPSRQP</sequence>
<keyword evidence="3" id="KW-1185">Reference proteome</keyword>
<reference evidence="2" key="1">
    <citation type="submission" date="2013-10" db="EMBL/GenBank/DDBJ databases">
        <title>Genomic analysis of the causative agents of coccidiosis in chickens.</title>
        <authorList>
            <person name="Reid A.J."/>
            <person name="Blake D."/>
            <person name="Billington K."/>
            <person name="Browne H."/>
            <person name="Dunn M."/>
            <person name="Hung S."/>
            <person name="Kawahara F."/>
            <person name="Miranda-Saavedra D."/>
            <person name="Mourier T."/>
            <person name="Nagra H."/>
            <person name="Otto T.D."/>
            <person name="Rawlings N."/>
            <person name="Sanchez A."/>
            <person name="Sanders M."/>
            <person name="Subramaniam C."/>
            <person name="Tay Y."/>
            <person name="Dear P."/>
            <person name="Doerig C."/>
            <person name="Gruber A."/>
            <person name="Parkinson J."/>
            <person name="Shirley M."/>
            <person name="Wan K.L."/>
            <person name="Berriman M."/>
            <person name="Tomley F."/>
            <person name="Pain A."/>
        </authorList>
    </citation>
    <scope>NUCLEOTIDE SEQUENCE [LARGE SCALE GENOMIC DNA]</scope>
    <source>
        <strain evidence="2">Houghton</strain>
    </source>
</reference>
<evidence type="ECO:0000313" key="2">
    <source>
        <dbReference type="EMBL" id="CDJ35400.1"/>
    </source>
</evidence>
<evidence type="ECO:0000256" key="1">
    <source>
        <dbReference type="SAM" id="MobiDB-lite"/>
    </source>
</evidence>
<dbReference type="VEuPathDB" id="ToxoDB:EMH_0025830"/>
<feature type="compositionally biased region" description="Polar residues" evidence="1">
    <location>
        <begin position="136"/>
        <end position="154"/>
    </location>
</feature>
<proteinExistence type="predicted"/>
<organism evidence="2 3">
    <name type="scientific">Eimeria mitis</name>
    <dbReference type="NCBI Taxonomy" id="44415"/>
    <lineage>
        <taxon>Eukaryota</taxon>
        <taxon>Sar</taxon>
        <taxon>Alveolata</taxon>
        <taxon>Apicomplexa</taxon>
        <taxon>Conoidasida</taxon>
        <taxon>Coccidia</taxon>
        <taxon>Eucoccidiorida</taxon>
        <taxon>Eimeriorina</taxon>
        <taxon>Eimeriidae</taxon>
        <taxon>Eimeria</taxon>
    </lineage>
</organism>
<reference evidence="2" key="2">
    <citation type="submission" date="2013-10" db="EMBL/GenBank/DDBJ databases">
        <authorList>
            <person name="Aslett M."/>
        </authorList>
    </citation>
    <scope>NUCLEOTIDE SEQUENCE [LARGE SCALE GENOMIC DNA]</scope>
    <source>
        <strain evidence="2">Houghton</strain>
    </source>
</reference>
<gene>
    <name evidence="2" type="ORF">EMH_0025830</name>
</gene>
<dbReference type="AlphaFoldDB" id="U6KBL8"/>
<evidence type="ECO:0000313" key="3">
    <source>
        <dbReference type="Proteomes" id="UP000030744"/>
    </source>
</evidence>
<protein>
    <submittedName>
        <fullName evidence="2">Uncharacterized protein</fullName>
    </submittedName>
</protein>
<dbReference type="RefSeq" id="XP_013357978.1">
    <property type="nucleotide sequence ID" value="XM_013502524.1"/>
</dbReference>
<dbReference type="GeneID" id="25377452"/>